<feature type="binding site" evidence="10">
    <location>
        <position position="37"/>
    </location>
    <ligand>
        <name>Mn(2+)</name>
        <dbReference type="ChEBI" id="CHEBI:29035"/>
    </ligand>
</feature>
<dbReference type="SUPFAM" id="SSF55811">
    <property type="entry name" value="Nudix"/>
    <property type="match status" value="1"/>
</dbReference>
<dbReference type="EC" id="5.3.3.2" evidence="3 10"/>
<evidence type="ECO:0000256" key="10">
    <source>
        <dbReference type="HAMAP-Rule" id="MF_00202"/>
    </source>
</evidence>
<dbReference type="InterPro" id="IPR000086">
    <property type="entry name" value="NUDIX_hydrolase_dom"/>
</dbReference>
<dbReference type="HAMAP" id="MF_00202">
    <property type="entry name" value="Idi"/>
    <property type="match status" value="1"/>
</dbReference>
<feature type="domain" description="Nudix hydrolase" evidence="11">
    <location>
        <begin position="42"/>
        <end position="178"/>
    </location>
</feature>
<evidence type="ECO:0000256" key="1">
    <source>
        <dbReference type="ARBA" id="ARBA00004826"/>
    </source>
</evidence>
<gene>
    <name evidence="10 12" type="primary">idi</name>
    <name evidence="12" type="ORF">GCM10022215_20150</name>
</gene>
<feature type="binding site" evidence="10">
    <location>
        <position position="44"/>
    </location>
    <ligand>
        <name>Mn(2+)</name>
        <dbReference type="ChEBI" id="CHEBI:29035"/>
    </ligand>
</feature>
<feature type="binding site" evidence="10">
    <location>
        <position position="99"/>
    </location>
    <ligand>
        <name>Mg(2+)</name>
        <dbReference type="ChEBI" id="CHEBI:18420"/>
    </ligand>
</feature>
<evidence type="ECO:0000313" key="12">
    <source>
        <dbReference type="EMBL" id="GAA4118530.1"/>
    </source>
</evidence>
<evidence type="ECO:0000256" key="8">
    <source>
        <dbReference type="ARBA" id="ARBA00023229"/>
    </source>
</evidence>
<dbReference type="Gene3D" id="3.90.79.10">
    <property type="entry name" value="Nucleoside Triphosphate Pyrophosphohydrolase"/>
    <property type="match status" value="1"/>
</dbReference>
<dbReference type="InterPro" id="IPR015797">
    <property type="entry name" value="NUDIX_hydrolase-like_dom_sf"/>
</dbReference>
<dbReference type="RefSeq" id="WP_344733231.1">
    <property type="nucleotide sequence ID" value="NZ_BAAAZH010000013.1"/>
</dbReference>
<dbReference type="NCBIfam" id="NF002995">
    <property type="entry name" value="PRK03759.1"/>
    <property type="match status" value="1"/>
</dbReference>
<feature type="active site" evidence="10">
    <location>
        <position position="128"/>
    </location>
</feature>
<dbReference type="EMBL" id="BAAAZH010000013">
    <property type="protein sequence ID" value="GAA4118530.1"/>
    <property type="molecule type" value="Genomic_DNA"/>
</dbReference>
<comment type="similarity">
    <text evidence="2 10">Belongs to the IPP isomerase type 1 family.</text>
</comment>
<evidence type="ECO:0000256" key="5">
    <source>
        <dbReference type="ARBA" id="ARBA00022723"/>
    </source>
</evidence>
<comment type="caution">
    <text evidence="12">The sequence shown here is derived from an EMBL/GenBank/DDBJ whole genome shotgun (WGS) entry which is preliminary data.</text>
</comment>
<evidence type="ECO:0000256" key="7">
    <source>
        <dbReference type="ARBA" id="ARBA00023211"/>
    </source>
</evidence>
<feature type="binding site" evidence="10">
    <location>
        <position position="128"/>
    </location>
    <ligand>
        <name>Mn(2+)</name>
        <dbReference type="ChEBI" id="CHEBI:29035"/>
    </ligand>
</feature>
<proteinExistence type="inferred from homology"/>
<evidence type="ECO:0000256" key="9">
    <source>
        <dbReference type="ARBA" id="ARBA00023235"/>
    </source>
</evidence>
<dbReference type="PANTHER" id="PTHR10885">
    <property type="entry name" value="ISOPENTENYL-DIPHOSPHATE DELTA-ISOMERASE"/>
    <property type="match status" value="1"/>
</dbReference>
<evidence type="ECO:0000256" key="4">
    <source>
        <dbReference type="ARBA" id="ARBA00022490"/>
    </source>
</evidence>
<keyword evidence="9 10" id="KW-0413">Isomerase</keyword>
<organism evidence="12 13">
    <name type="scientific">Nocardioides fonticola</name>
    <dbReference type="NCBI Taxonomy" id="450363"/>
    <lineage>
        <taxon>Bacteria</taxon>
        <taxon>Bacillati</taxon>
        <taxon>Actinomycetota</taxon>
        <taxon>Actinomycetes</taxon>
        <taxon>Propionibacteriales</taxon>
        <taxon>Nocardioidaceae</taxon>
        <taxon>Nocardioides</taxon>
    </lineage>
</organism>
<keyword evidence="5 10" id="KW-0479">Metal-binding</keyword>
<evidence type="ECO:0000256" key="6">
    <source>
        <dbReference type="ARBA" id="ARBA00022842"/>
    </source>
</evidence>
<feature type="binding site" evidence="10">
    <location>
        <position position="126"/>
    </location>
    <ligand>
        <name>Mn(2+)</name>
        <dbReference type="ChEBI" id="CHEBI:29035"/>
    </ligand>
</feature>
<keyword evidence="8 10" id="KW-0414">Isoprene biosynthesis</keyword>
<comment type="pathway">
    <text evidence="1 10">Isoprenoid biosynthesis; dimethylallyl diphosphate biosynthesis; dimethylallyl diphosphate from isopentenyl diphosphate: step 1/1.</text>
</comment>
<dbReference type="NCBIfam" id="TIGR02150">
    <property type="entry name" value="IPP_isom_1"/>
    <property type="match status" value="1"/>
</dbReference>
<comment type="catalytic activity">
    <reaction evidence="10">
        <text>isopentenyl diphosphate = dimethylallyl diphosphate</text>
        <dbReference type="Rhea" id="RHEA:23284"/>
        <dbReference type="ChEBI" id="CHEBI:57623"/>
        <dbReference type="ChEBI" id="CHEBI:128769"/>
        <dbReference type="EC" id="5.3.3.2"/>
    </reaction>
</comment>
<dbReference type="Proteomes" id="UP001501495">
    <property type="component" value="Unassembled WGS sequence"/>
</dbReference>
<keyword evidence="6 10" id="KW-0460">Magnesium</keyword>
<dbReference type="PROSITE" id="PS51462">
    <property type="entry name" value="NUDIX"/>
    <property type="match status" value="1"/>
</dbReference>
<keyword evidence="7 10" id="KW-0464">Manganese</keyword>
<keyword evidence="13" id="KW-1185">Reference proteome</keyword>
<comment type="cofactor">
    <cofactor evidence="10">
        <name>Mg(2+)</name>
        <dbReference type="ChEBI" id="CHEBI:18420"/>
    </cofactor>
    <text evidence="10">Binds 1 Mg(2+) ion per subunit. The magnesium ion binds only when substrate is bound.</text>
</comment>
<name>A0ABP7XIH2_9ACTN</name>
<evidence type="ECO:0000313" key="13">
    <source>
        <dbReference type="Proteomes" id="UP001501495"/>
    </source>
</evidence>
<comment type="subcellular location">
    <subcellularLocation>
        <location evidence="10">Cytoplasm</location>
    </subcellularLocation>
</comment>
<comment type="cofactor">
    <cofactor evidence="10">
        <name>Mn(2+)</name>
        <dbReference type="ChEBI" id="CHEBI:29035"/>
    </cofactor>
    <text evidence="10">Binds 1 Mn(2+) ion per subunit.</text>
</comment>
<sequence length="203" mass="21705">MASIPTAPPEPPAPLDLVVLLDDTARPTGTADRLGVHTDDTPLHLAFSLYVLDTDGRLLLTRRALGKRTWPGVWTNACCGHPRPGEDMADAVRRRVHEELGLRIDDPAVVLPDFRYRAVDVSGVVEHEVCPVHLVVVPAGITLLPDPEEVADLTWVPWPDVRALVAAAPSLVSPWMALQVAELGERHGDALAAAVAGPTEAGS</sequence>
<dbReference type="Pfam" id="PF00293">
    <property type="entry name" value="NUDIX"/>
    <property type="match status" value="1"/>
</dbReference>
<dbReference type="InterPro" id="IPR056375">
    <property type="entry name" value="Idi_bact"/>
</dbReference>
<protein>
    <recommendedName>
        <fullName evidence="3 10">Isopentenyl-diphosphate Delta-isomerase</fullName>
        <shortName evidence="10">IPP isomerase</shortName>
        <ecNumber evidence="3 10">5.3.3.2</ecNumber>
    </recommendedName>
    <alternativeName>
        <fullName evidence="10">IPP:DMAPP isomerase</fullName>
    </alternativeName>
    <alternativeName>
        <fullName evidence="10">Isopentenyl pyrophosphate isomerase</fullName>
    </alternativeName>
</protein>
<dbReference type="PIRSF" id="PIRSF018427">
    <property type="entry name" value="Isopntndiph_ism"/>
    <property type="match status" value="1"/>
</dbReference>
<evidence type="ECO:0000256" key="2">
    <source>
        <dbReference type="ARBA" id="ARBA00007579"/>
    </source>
</evidence>
<evidence type="ECO:0000259" key="11">
    <source>
        <dbReference type="PROSITE" id="PS51462"/>
    </source>
</evidence>
<dbReference type="PANTHER" id="PTHR10885:SF0">
    <property type="entry name" value="ISOPENTENYL-DIPHOSPHATE DELTA-ISOMERASE"/>
    <property type="match status" value="1"/>
</dbReference>
<feature type="binding site" evidence="10">
    <location>
        <position position="81"/>
    </location>
    <ligand>
        <name>Mn(2+)</name>
        <dbReference type="ChEBI" id="CHEBI:29035"/>
    </ligand>
</feature>
<feature type="active site" evidence="10">
    <location>
        <position position="79"/>
    </location>
</feature>
<accession>A0ABP7XIH2</accession>
<evidence type="ECO:0000256" key="3">
    <source>
        <dbReference type="ARBA" id="ARBA00012057"/>
    </source>
</evidence>
<comment type="function">
    <text evidence="10">Catalyzes the 1,3-allylic rearrangement of the homoallylic substrate isopentenyl (IPP) to its highly electrophilic allylic isomer, dimethylallyl diphosphate (DMAPP).</text>
</comment>
<keyword evidence="4 10" id="KW-0963">Cytoplasm</keyword>
<reference evidence="13" key="1">
    <citation type="journal article" date="2019" name="Int. J. Syst. Evol. Microbiol.">
        <title>The Global Catalogue of Microorganisms (GCM) 10K type strain sequencing project: providing services to taxonomists for standard genome sequencing and annotation.</title>
        <authorList>
            <consortium name="The Broad Institute Genomics Platform"/>
            <consortium name="The Broad Institute Genome Sequencing Center for Infectious Disease"/>
            <person name="Wu L."/>
            <person name="Ma J."/>
        </authorList>
    </citation>
    <scope>NUCLEOTIDE SEQUENCE [LARGE SCALE GENOMIC DNA]</scope>
    <source>
        <strain evidence="13">JCM 16703</strain>
    </source>
</reference>
<dbReference type="InterPro" id="IPR011876">
    <property type="entry name" value="IsopentenylPP_isomerase_typ1"/>
</dbReference>
<dbReference type="CDD" id="cd02885">
    <property type="entry name" value="NUDIX_IPP_Isomerase"/>
    <property type="match status" value="1"/>
</dbReference>